<organism evidence="5 6">
    <name type="scientific">Alkalicoccobacillus gibsonii</name>
    <dbReference type="NCBI Taxonomy" id="79881"/>
    <lineage>
        <taxon>Bacteria</taxon>
        <taxon>Bacillati</taxon>
        <taxon>Bacillota</taxon>
        <taxon>Bacilli</taxon>
        <taxon>Bacillales</taxon>
        <taxon>Bacillaceae</taxon>
        <taxon>Alkalicoccobacillus</taxon>
    </lineage>
</organism>
<sequence>MNKKSLSRFLPVQAPVLEQTNDEHYQYHEYRPSVDLASYVACFWTVHFDGKSIKSHRIVPDGCVDLIFDLADPTTSHAFLSGLMTDYALLSFHSPIKSFGVRFYSDSVSRLMRIPVSELTREVSIHDLWGTRSQEMIDAMAEASSVQDQIDLIEEKLRERFDGLSYKPESLLEKSMVHLFSRRGVISIKELAAIEHYSERTIRRAFKDELGVSPKEMMELIRFQFLLQELNSGGAQLINIAGTYGYYDQSHLTNQFKRYYGMAPSRVLENRTST</sequence>
<accession>A0ABU9VLY2</accession>
<keyword evidence="3" id="KW-0804">Transcription</keyword>
<protein>
    <submittedName>
        <fullName evidence="5">Helix-turn-helix transcriptional regulator</fullName>
    </submittedName>
</protein>
<evidence type="ECO:0000313" key="5">
    <source>
        <dbReference type="EMBL" id="MEN0644915.1"/>
    </source>
</evidence>
<dbReference type="RefSeq" id="WP_343131535.1">
    <property type="nucleotide sequence ID" value="NZ_JBCITK010000001.1"/>
</dbReference>
<dbReference type="InterPro" id="IPR046532">
    <property type="entry name" value="DUF6597"/>
</dbReference>
<reference evidence="5 6" key="1">
    <citation type="submission" date="2024-03" db="EMBL/GenBank/DDBJ databases">
        <title>Bacilli Hybrid Assemblies.</title>
        <authorList>
            <person name="Kovac J."/>
        </authorList>
    </citation>
    <scope>NUCLEOTIDE SEQUENCE [LARGE SCALE GENOMIC DNA]</scope>
    <source>
        <strain evidence="5 6">FSL R7-0666</strain>
    </source>
</reference>
<dbReference type="Pfam" id="PF12833">
    <property type="entry name" value="HTH_18"/>
    <property type="match status" value="1"/>
</dbReference>
<dbReference type="SMART" id="SM00342">
    <property type="entry name" value="HTH_ARAC"/>
    <property type="match status" value="1"/>
</dbReference>
<keyword evidence="6" id="KW-1185">Reference proteome</keyword>
<keyword evidence="1" id="KW-0805">Transcription regulation</keyword>
<dbReference type="EMBL" id="JBCITK010000001">
    <property type="protein sequence ID" value="MEN0644915.1"/>
    <property type="molecule type" value="Genomic_DNA"/>
</dbReference>
<evidence type="ECO:0000259" key="4">
    <source>
        <dbReference type="PROSITE" id="PS01124"/>
    </source>
</evidence>
<keyword evidence="2" id="KW-0238">DNA-binding</keyword>
<dbReference type="InterPro" id="IPR050204">
    <property type="entry name" value="AraC_XylS_family_regulators"/>
</dbReference>
<dbReference type="Pfam" id="PF20240">
    <property type="entry name" value="DUF6597"/>
    <property type="match status" value="1"/>
</dbReference>
<dbReference type="InterPro" id="IPR018060">
    <property type="entry name" value="HTH_AraC"/>
</dbReference>
<dbReference type="PANTHER" id="PTHR46796">
    <property type="entry name" value="HTH-TYPE TRANSCRIPTIONAL ACTIVATOR RHAS-RELATED"/>
    <property type="match status" value="1"/>
</dbReference>
<evidence type="ECO:0000256" key="3">
    <source>
        <dbReference type="ARBA" id="ARBA00023163"/>
    </source>
</evidence>
<name>A0ABU9VLY2_9BACI</name>
<dbReference type="PANTHER" id="PTHR46796:SF13">
    <property type="entry name" value="HTH-TYPE TRANSCRIPTIONAL ACTIVATOR RHAS"/>
    <property type="match status" value="1"/>
</dbReference>
<dbReference type="Gene3D" id="1.10.10.60">
    <property type="entry name" value="Homeodomain-like"/>
    <property type="match status" value="1"/>
</dbReference>
<dbReference type="PROSITE" id="PS01124">
    <property type="entry name" value="HTH_ARAC_FAMILY_2"/>
    <property type="match status" value="1"/>
</dbReference>
<evidence type="ECO:0000256" key="1">
    <source>
        <dbReference type="ARBA" id="ARBA00023015"/>
    </source>
</evidence>
<gene>
    <name evidence="5" type="ORF">MKY91_17300</name>
</gene>
<comment type="caution">
    <text evidence="5">The sequence shown here is derived from an EMBL/GenBank/DDBJ whole genome shotgun (WGS) entry which is preliminary data.</text>
</comment>
<feature type="domain" description="HTH araC/xylS-type" evidence="4">
    <location>
        <begin position="169"/>
        <end position="270"/>
    </location>
</feature>
<proteinExistence type="predicted"/>
<evidence type="ECO:0000313" key="6">
    <source>
        <dbReference type="Proteomes" id="UP001418796"/>
    </source>
</evidence>
<dbReference type="SUPFAM" id="SSF46689">
    <property type="entry name" value="Homeodomain-like"/>
    <property type="match status" value="1"/>
</dbReference>
<dbReference type="Proteomes" id="UP001418796">
    <property type="component" value="Unassembled WGS sequence"/>
</dbReference>
<dbReference type="InterPro" id="IPR009057">
    <property type="entry name" value="Homeodomain-like_sf"/>
</dbReference>
<evidence type="ECO:0000256" key="2">
    <source>
        <dbReference type="ARBA" id="ARBA00023125"/>
    </source>
</evidence>